<protein>
    <submittedName>
        <fullName evidence="2">Type II secretion system protein</fullName>
    </submittedName>
</protein>
<reference evidence="2 3" key="1">
    <citation type="submission" date="2018-04" db="EMBL/GenBank/DDBJ databases">
        <title>Novel Campyloabacter and Helicobacter Species and Strains.</title>
        <authorList>
            <person name="Mannion A.J."/>
            <person name="Shen Z."/>
            <person name="Fox J.G."/>
        </authorList>
    </citation>
    <scope>NUCLEOTIDE SEQUENCE [LARGE SCALE GENOMIC DNA]</scope>
    <source>
        <strain evidence="2 3">MIT 17-337</strain>
    </source>
</reference>
<keyword evidence="1" id="KW-1133">Transmembrane helix</keyword>
<dbReference type="AlphaFoldDB" id="A0A3D8ILX9"/>
<comment type="caution">
    <text evidence="2">The sequence shown here is derived from an EMBL/GenBank/DDBJ whole genome shotgun (WGS) entry which is preliminary data.</text>
</comment>
<evidence type="ECO:0000313" key="3">
    <source>
        <dbReference type="Proteomes" id="UP000256379"/>
    </source>
</evidence>
<dbReference type="OrthoDB" id="9979372at2"/>
<dbReference type="RefSeq" id="WP_115542798.1">
    <property type="nucleotide sequence ID" value="NZ_NXLQ01000006.1"/>
</dbReference>
<sequence length="173" mass="20094">MRHVLWKNTIQNHLHAFSLIEVLFVLVTMGILGVTTLKSLTALKKQNHNTQKFLTQHGSLFETSLFINKNLSISKPDSIKITPNSLEWKGYTKLFLQGQNNADYMNFSLQTEVFSLERHNNNLFFNNTLLLKNVREFEVKIIKRNADSILEYKLCTNICVQDFIFIEESEIAL</sequence>
<organism evidence="2 3">
    <name type="scientific">Helicobacter didelphidarum</name>
    <dbReference type="NCBI Taxonomy" id="2040648"/>
    <lineage>
        <taxon>Bacteria</taxon>
        <taxon>Pseudomonadati</taxon>
        <taxon>Campylobacterota</taxon>
        <taxon>Epsilonproteobacteria</taxon>
        <taxon>Campylobacterales</taxon>
        <taxon>Helicobacteraceae</taxon>
        <taxon>Helicobacter</taxon>
    </lineage>
</organism>
<name>A0A3D8ILX9_9HELI</name>
<evidence type="ECO:0000313" key="2">
    <source>
        <dbReference type="EMBL" id="RDU66238.1"/>
    </source>
</evidence>
<gene>
    <name evidence="2" type="ORF">CQA53_04295</name>
</gene>
<accession>A0A3D8ILX9</accession>
<keyword evidence="1" id="KW-0472">Membrane</keyword>
<keyword evidence="3" id="KW-1185">Reference proteome</keyword>
<dbReference type="Proteomes" id="UP000256379">
    <property type="component" value="Unassembled WGS sequence"/>
</dbReference>
<evidence type="ECO:0000256" key="1">
    <source>
        <dbReference type="SAM" id="Phobius"/>
    </source>
</evidence>
<keyword evidence="1" id="KW-0812">Transmembrane</keyword>
<dbReference type="EMBL" id="NXLQ01000006">
    <property type="protein sequence ID" value="RDU66238.1"/>
    <property type="molecule type" value="Genomic_DNA"/>
</dbReference>
<feature type="transmembrane region" description="Helical" evidence="1">
    <location>
        <begin position="16"/>
        <end position="37"/>
    </location>
</feature>
<proteinExistence type="predicted"/>